<protein>
    <submittedName>
        <fullName evidence="1">Uncharacterized protein</fullName>
    </submittedName>
</protein>
<organism evidence="1 2">
    <name type="scientific">Larimichthys crocea</name>
    <name type="common">Large yellow croaker</name>
    <name type="synonym">Pseudosciaena crocea</name>
    <dbReference type="NCBI Taxonomy" id="215358"/>
    <lineage>
        <taxon>Eukaryota</taxon>
        <taxon>Metazoa</taxon>
        <taxon>Chordata</taxon>
        <taxon>Craniata</taxon>
        <taxon>Vertebrata</taxon>
        <taxon>Euteleostomi</taxon>
        <taxon>Actinopterygii</taxon>
        <taxon>Neopterygii</taxon>
        <taxon>Teleostei</taxon>
        <taxon>Neoteleostei</taxon>
        <taxon>Acanthomorphata</taxon>
        <taxon>Eupercaria</taxon>
        <taxon>Sciaenidae</taxon>
        <taxon>Larimichthys</taxon>
    </lineage>
</organism>
<dbReference type="Proteomes" id="UP000793456">
    <property type="component" value="Chromosome I"/>
</dbReference>
<evidence type="ECO:0000313" key="1">
    <source>
        <dbReference type="EMBL" id="TMS22803.1"/>
    </source>
</evidence>
<accession>A0ACD3RUF4</accession>
<gene>
    <name evidence="1" type="ORF">E3U43_008109</name>
</gene>
<dbReference type="EMBL" id="CM011674">
    <property type="protein sequence ID" value="TMS22803.1"/>
    <property type="molecule type" value="Genomic_DNA"/>
</dbReference>
<proteinExistence type="predicted"/>
<comment type="caution">
    <text evidence="1">The sequence shown here is derived from an EMBL/GenBank/DDBJ whole genome shotgun (WGS) entry which is preliminary data.</text>
</comment>
<evidence type="ECO:0000313" key="2">
    <source>
        <dbReference type="Proteomes" id="UP000793456"/>
    </source>
</evidence>
<reference evidence="1" key="1">
    <citation type="submission" date="2018-11" db="EMBL/GenBank/DDBJ databases">
        <title>The sequence and de novo assembly of Larimichthys crocea genome using PacBio and Hi-C technologies.</title>
        <authorList>
            <person name="Xu P."/>
            <person name="Chen B."/>
            <person name="Zhou Z."/>
            <person name="Ke Q."/>
            <person name="Wu Y."/>
            <person name="Bai H."/>
            <person name="Pu F."/>
        </authorList>
    </citation>
    <scope>NUCLEOTIDE SEQUENCE</scope>
    <source>
        <tissue evidence="1">Muscle</tissue>
    </source>
</reference>
<keyword evidence="2" id="KW-1185">Reference proteome</keyword>
<name>A0ACD3RUF4_LARCR</name>
<sequence>MVLEQYVAVANYERQENSEISLKAGETVDVIEKSESGWWFVSTAEEQGWVPATYLDSQNVTRDDLDLGTSRTGEAMLHIHVNRVASDREFKPLQFDSYDSLVGRTEEFHMAASVTGRVANKLTAPGSEALFPPSKIVSPRKLQLLLLTGPMSKLDFPTFSFTTALNVVTVLPSADMLSSCKEKYVTIQPYTSQGKDEVSFEKGVTVEVIQKNLEGWWFIRYLGKEGWAPASYLKKVKEDFSPRKKTLTGPVEIIGNIMEISNLLQKKSVSEKDIQTDGESSTAPERHISKSEISLPMPYNSEINAETGRRLSAGRDTNSPCLGIAAASAAHNENKARGEPGSPAVARVAPHRVEIGSPNLRQKPPPRREANLGFQLPKPPEPPAVEAEYYTIADFQSSISDGISFRGGQKADVIEKNPGGWWYVQIGEMEGWAPCSYIDKRKKPNLSRRTSTLTRPKVPPPAPPVKKQESEEAPPSANPSSKVSEPPSRPVYEEPEYDVPAIGCEGESDTDSLRDERNLDVKISSAVSDKYRNSPPSCKASPPVCKASPVFTHRRSSFRSVEEVAKEECIYENDGFRRSSGIEGTSVKGSSEPNSPRSYHSSTVPRKPSGSSPLAGRPMKTMTPEMNRRSQTLGRHIDISFRSQDNSPHSSSDELSRGPKKATSFSRDVEQRIGQSPSTRPKPSVRPKPLLTKSEPQSPERMDISSLRRQLRPTSQFRHGLKPTRGDDSETASVISSEDSMCSRSTSDLSSVYSKGSRGDSDVEGPNLYRSLDAYKKVQDSEISFPAGVEVDVLEKQESGWWYIRWGSEEGWAPSYYLEPVRQVGDAGGLESDGHGSGGSKSNSLEKNEQHVLALNNINIQGLSQQHQGMRRNTPPIPSKPPGGFSKPSGIVNGGVRMRNGVRQVAVRPQSVFVTTTQPAKDGHYMTGSLRRNDSLGRSDHYGSGSATLGVRRNASFSTVRPHVVVESQTRPAEHSSLGSSGSSFSTSNVQEALSRANQRNGIPVSTVRPKPIEKSQLIHNNLGRDVYVSIADYRGDEETMGFTEGTCLEVLERNPNGWWYCQVQDSLLPRKGWVPSNYLERKK</sequence>